<reference evidence="2" key="1">
    <citation type="submission" date="2016-04" db="EMBL/GenBank/DDBJ databases">
        <authorList>
            <person name="Evans L.H."/>
            <person name="Alamgir A."/>
            <person name="Owens N."/>
            <person name="Weber N.D."/>
            <person name="Virtaneva K."/>
            <person name="Barbian K."/>
            <person name="Babar A."/>
            <person name="Rosenke K."/>
        </authorList>
    </citation>
    <scope>NUCLEOTIDE SEQUENCE</scope>
    <source>
        <strain evidence="2">86-1</strain>
    </source>
</reference>
<protein>
    <recommendedName>
        <fullName evidence="1">BT-3987-like N-terminal domain-containing protein</fullName>
    </recommendedName>
</protein>
<proteinExistence type="predicted"/>
<sequence>MKTTINFFKIGMIALIALLSTSCDDIDSEKEWGNALLYISQSTIQSGGTNCNYTVVVKNIASDTTVVVGVYRSGLQELKAVEVNLSIDNDSLTQAIARSSDPAASSDFNIYKTAKLLPANYYTIPEKISIKNGNREGYADIILNRKALYADPFFVAGNRYILPLRISNPTRYELNSKLSLTMFIFEPF</sequence>
<dbReference type="InterPro" id="IPR013728">
    <property type="entry name" value="BT_3987-like_N"/>
</dbReference>
<dbReference type="Pfam" id="PF08522">
    <property type="entry name" value="BT_3987-like_N"/>
    <property type="match status" value="1"/>
</dbReference>
<dbReference type="RefSeq" id="WP_296940162.1">
    <property type="nucleotide sequence ID" value="NZ_LT599032.1"/>
</dbReference>
<gene>
    <name evidence="2" type="ORF">KL86DYS1_11857</name>
</gene>
<organism evidence="2">
    <name type="scientific">uncultured Dysgonomonas sp</name>
    <dbReference type="NCBI Taxonomy" id="206096"/>
    <lineage>
        <taxon>Bacteria</taxon>
        <taxon>Pseudomonadati</taxon>
        <taxon>Bacteroidota</taxon>
        <taxon>Bacteroidia</taxon>
        <taxon>Bacteroidales</taxon>
        <taxon>Dysgonomonadaceae</taxon>
        <taxon>Dysgonomonas</taxon>
        <taxon>environmental samples</taxon>
    </lineage>
</organism>
<evidence type="ECO:0000259" key="1">
    <source>
        <dbReference type="Pfam" id="PF08522"/>
    </source>
</evidence>
<dbReference type="Gene3D" id="2.60.40.1740">
    <property type="entry name" value="hypothetical protein (bacova_03559)"/>
    <property type="match status" value="1"/>
</dbReference>
<accession>A0A212JCR3</accession>
<name>A0A212JCR3_9BACT</name>
<dbReference type="PROSITE" id="PS51257">
    <property type="entry name" value="PROKAR_LIPOPROTEIN"/>
    <property type="match status" value="1"/>
</dbReference>
<evidence type="ECO:0000313" key="2">
    <source>
        <dbReference type="EMBL" id="SBV97237.1"/>
    </source>
</evidence>
<feature type="domain" description="BT-3987-like N-terminal" evidence="1">
    <location>
        <begin position="46"/>
        <end position="170"/>
    </location>
</feature>
<dbReference type="EMBL" id="FLUM01000001">
    <property type="protein sequence ID" value="SBV97237.1"/>
    <property type="molecule type" value="Genomic_DNA"/>
</dbReference>
<dbReference type="AlphaFoldDB" id="A0A212JCR3"/>